<feature type="domain" description="RES" evidence="1">
    <location>
        <begin position="171"/>
        <end position="324"/>
    </location>
</feature>
<evidence type="ECO:0000313" key="3">
    <source>
        <dbReference type="Proteomes" id="UP000800984"/>
    </source>
</evidence>
<dbReference type="EMBL" id="JAAJBT010000001">
    <property type="protein sequence ID" value="NHM00952.1"/>
    <property type="molecule type" value="Genomic_DNA"/>
</dbReference>
<accession>A0ABX0I190</accession>
<proteinExistence type="predicted"/>
<comment type="caution">
    <text evidence="2">The sequence shown here is derived from an EMBL/GenBank/DDBJ whole genome shotgun (WGS) entry which is preliminary data.</text>
</comment>
<dbReference type="Proteomes" id="UP000800984">
    <property type="component" value="Unassembled WGS sequence"/>
</dbReference>
<keyword evidence="3" id="KW-1185">Reference proteome</keyword>
<gene>
    <name evidence="2" type="ORF">G4D72_02380</name>
</gene>
<protein>
    <submittedName>
        <fullName evidence="2">RES family NAD+ phosphorylase</fullName>
    </submittedName>
</protein>
<dbReference type="SMART" id="SM00953">
    <property type="entry name" value="RES"/>
    <property type="match status" value="1"/>
</dbReference>
<dbReference type="InterPro" id="IPR014914">
    <property type="entry name" value="RES_dom"/>
</dbReference>
<dbReference type="RefSeq" id="WP_166075987.1">
    <property type="nucleotide sequence ID" value="NZ_JAAJBT010000001.1"/>
</dbReference>
<sequence length="343" mass="39517">MEVCPNCFEDAELKGFISSSKNIGICKICDSSNVPLLLIDELIDFFQGLIDNFKVLPDGEPLISKIQSNWNFFSTLNIGSIILNEVLSKITSEIKNSEYLVDYTDDIIENFSFWEILKDNLKKSNRYITNIEYLTEDLGWDGFFNTQFELKSSDELYRARVHHKSNLEAYSIKEMMCPPFNLAGGGRANPLGIPYLYLSDNPETVLYEVRASYLDELSIGLFNLKKEIDFVKIVDFTEQTSLFQTTNIKQTIKSKLLRDEISRDLSKPMRRYDSEIEYIPTQFICEFIKIFTGASGIRFCSSLDPSGKNIVMFNQELMECKNVFLKKIDKMHLKAVDHKTKDS</sequence>
<evidence type="ECO:0000313" key="2">
    <source>
        <dbReference type="EMBL" id="NHM00952.1"/>
    </source>
</evidence>
<dbReference type="Pfam" id="PF08808">
    <property type="entry name" value="RES"/>
    <property type="match status" value="1"/>
</dbReference>
<evidence type="ECO:0000259" key="1">
    <source>
        <dbReference type="SMART" id="SM00953"/>
    </source>
</evidence>
<reference evidence="2 3" key="1">
    <citation type="submission" date="2020-02" db="EMBL/GenBank/DDBJ databases">
        <authorList>
            <person name="Chen W.-M."/>
        </authorList>
    </citation>
    <scope>NUCLEOTIDE SEQUENCE [LARGE SCALE GENOMIC DNA]</scope>
    <source>
        <strain evidence="2 3">KDG-16</strain>
    </source>
</reference>
<organism evidence="2 3">
    <name type="scientific">Flavobacterium difficile</name>
    <dbReference type="NCBI Taxonomy" id="2709659"/>
    <lineage>
        <taxon>Bacteria</taxon>
        <taxon>Pseudomonadati</taxon>
        <taxon>Bacteroidota</taxon>
        <taxon>Flavobacteriia</taxon>
        <taxon>Flavobacteriales</taxon>
        <taxon>Flavobacteriaceae</taxon>
        <taxon>Flavobacterium</taxon>
    </lineage>
</organism>
<name>A0ABX0I190_9FLAO</name>